<protein>
    <submittedName>
        <fullName evidence="2">Sugar phosphate isomerase/epimerase</fullName>
    </submittedName>
</protein>
<name>A0A7W7ESG2_9SPHN</name>
<dbReference type="OrthoDB" id="9798407at2"/>
<dbReference type="RefSeq" id="WP_144902546.1">
    <property type="nucleotide sequence ID" value="NZ_JACHOA010000001.1"/>
</dbReference>
<dbReference type="InterPro" id="IPR050312">
    <property type="entry name" value="IolE/XylAMocC-like"/>
</dbReference>
<dbReference type="PROSITE" id="PS51318">
    <property type="entry name" value="TAT"/>
    <property type="match status" value="1"/>
</dbReference>
<feature type="domain" description="Xylose isomerase-like TIM barrel" evidence="1">
    <location>
        <begin position="62"/>
        <end position="299"/>
    </location>
</feature>
<organism evidence="2 3">
    <name type="scientific">Novosphingobium taihuense</name>
    <dbReference type="NCBI Taxonomy" id="260085"/>
    <lineage>
        <taxon>Bacteria</taxon>
        <taxon>Pseudomonadati</taxon>
        <taxon>Pseudomonadota</taxon>
        <taxon>Alphaproteobacteria</taxon>
        <taxon>Sphingomonadales</taxon>
        <taxon>Sphingomonadaceae</taxon>
        <taxon>Novosphingobium</taxon>
    </lineage>
</organism>
<keyword evidence="3" id="KW-1185">Reference proteome</keyword>
<evidence type="ECO:0000313" key="3">
    <source>
        <dbReference type="Proteomes" id="UP000538566"/>
    </source>
</evidence>
<dbReference type="AlphaFoldDB" id="A0A7W7ESG2"/>
<dbReference type="Proteomes" id="UP000538566">
    <property type="component" value="Unassembled WGS sequence"/>
</dbReference>
<gene>
    <name evidence="2" type="ORF">GGR37_000190</name>
</gene>
<dbReference type="GO" id="GO:0016853">
    <property type="term" value="F:isomerase activity"/>
    <property type="evidence" value="ECO:0007669"/>
    <property type="project" value="UniProtKB-KW"/>
</dbReference>
<evidence type="ECO:0000313" key="2">
    <source>
        <dbReference type="EMBL" id="MBB4611944.1"/>
    </source>
</evidence>
<accession>A0A7W7ESG2</accession>
<comment type="caution">
    <text evidence="2">The sequence shown here is derived from an EMBL/GenBank/DDBJ whole genome shotgun (WGS) entry which is preliminary data.</text>
</comment>
<reference evidence="2 3" key="1">
    <citation type="submission" date="2020-08" db="EMBL/GenBank/DDBJ databases">
        <title>Genomic Encyclopedia of Type Strains, Phase IV (KMG-IV): sequencing the most valuable type-strain genomes for metagenomic binning, comparative biology and taxonomic classification.</title>
        <authorList>
            <person name="Goeker M."/>
        </authorList>
    </citation>
    <scope>NUCLEOTIDE SEQUENCE [LARGE SCALE GENOMIC DNA]</scope>
    <source>
        <strain evidence="2 3">DSM 17507</strain>
    </source>
</reference>
<dbReference type="InterPro" id="IPR013022">
    <property type="entry name" value="Xyl_isomerase-like_TIM-brl"/>
</dbReference>
<dbReference type="Pfam" id="PF01261">
    <property type="entry name" value="AP_endonuc_2"/>
    <property type="match status" value="1"/>
</dbReference>
<keyword evidence="2" id="KW-0413">Isomerase</keyword>
<evidence type="ECO:0000259" key="1">
    <source>
        <dbReference type="Pfam" id="PF01261"/>
    </source>
</evidence>
<dbReference type="SUPFAM" id="SSF51658">
    <property type="entry name" value="Xylose isomerase-like"/>
    <property type="match status" value="1"/>
</dbReference>
<dbReference type="Gene3D" id="3.20.20.150">
    <property type="entry name" value="Divalent-metal-dependent TIM barrel enzymes"/>
    <property type="match status" value="1"/>
</dbReference>
<dbReference type="InterPro" id="IPR036237">
    <property type="entry name" value="Xyl_isomerase-like_sf"/>
</dbReference>
<sequence length="322" mass="34501">MMLADRRSILGALGAAGLSAALPSSARAGRGKPFFKRIGKPIGLQLYTLGDLPVKDLEGTLASVASIGFTEIELPNFYNRMPKDLRAAGDKAGVRFSSIHLNMPGPFNGGSINLLTAPQELADALNTLGIYQAFLPLCPLPEGFSVPSGGNVQKAIGDALLAAGPDHWKRTAQILNERAAALRPFGIRLGYHNHNMEFQPLAGEQTGWDILLREVDPGLVNFELDLGWVSAAGRDPVTELGRLKGRVAAVHVKDVKAATKTNFIMQQVPTEVGSGRLQWSRILPAAQAAGVTHYFVEQEPPFERDRLAAVAISHGFLSKVVA</sequence>
<dbReference type="InterPro" id="IPR006311">
    <property type="entry name" value="TAT_signal"/>
</dbReference>
<proteinExistence type="predicted"/>
<dbReference type="EMBL" id="JACHOA010000001">
    <property type="protein sequence ID" value="MBB4611944.1"/>
    <property type="molecule type" value="Genomic_DNA"/>
</dbReference>
<dbReference type="PANTHER" id="PTHR12110">
    <property type="entry name" value="HYDROXYPYRUVATE ISOMERASE"/>
    <property type="match status" value="1"/>
</dbReference>
<dbReference type="PANTHER" id="PTHR12110:SF41">
    <property type="entry name" value="INOSOSE DEHYDRATASE"/>
    <property type="match status" value="1"/>
</dbReference>